<dbReference type="KEGG" id="ccn:H924_08300"/>
<dbReference type="EMBL" id="CP004354">
    <property type="protein sequence ID" value="AGG67102.1"/>
    <property type="molecule type" value="Genomic_DNA"/>
</dbReference>
<evidence type="ECO:0000313" key="1">
    <source>
        <dbReference type="EMBL" id="AGG67102.1"/>
    </source>
</evidence>
<dbReference type="HOGENOM" id="CLU_2681412_0_0_11"/>
<dbReference type="AlphaFoldDB" id="M1UUT4"/>
<organism evidence="1 2">
    <name type="scientific">Corynebacterium callunae DSM 20147</name>
    <dbReference type="NCBI Taxonomy" id="1121353"/>
    <lineage>
        <taxon>Bacteria</taxon>
        <taxon>Bacillati</taxon>
        <taxon>Actinomycetota</taxon>
        <taxon>Actinomycetes</taxon>
        <taxon>Mycobacteriales</taxon>
        <taxon>Corynebacteriaceae</taxon>
        <taxon>Corynebacterium</taxon>
    </lineage>
</organism>
<sequence>MRVILLLLVLLDDHRCHRENFCFKNDPEFYQLIDIFPSISFFELQQHFIQAKRSENAKTRLLIKNQEAGQRTED</sequence>
<name>M1UUT4_9CORY</name>
<dbReference type="Proteomes" id="UP000011760">
    <property type="component" value="Chromosome"/>
</dbReference>
<evidence type="ECO:0000313" key="2">
    <source>
        <dbReference type="Proteomes" id="UP000011760"/>
    </source>
</evidence>
<proteinExistence type="predicted"/>
<protein>
    <submittedName>
        <fullName evidence="1">Uncharacterized protein</fullName>
    </submittedName>
</protein>
<accession>M1UUT4</accession>
<keyword evidence="2" id="KW-1185">Reference proteome</keyword>
<gene>
    <name evidence="1" type="ORF">H924_08300</name>
</gene>
<reference evidence="1 2" key="1">
    <citation type="submission" date="2013-02" db="EMBL/GenBank/DDBJ databases">
        <title>The complete genome sequence of Corynebacterium callunae DSM 20147.</title>
        <authorList>
            <person name="Ruckert C."/>
            <person name="Albersmeier A."/>
            <person name="Kalinowski J."/>
        </authorList>
    </citation>
    <scope>NUCLEOTIDE SEQUENCE [LARGE SCALE GENOMIC DNA]</scope>
    <source>
        <strain evidence="1 2">DSM 20147</strain>
    </source>
</reference>